<organism evidence="2 3">
    <name type="scientific">Bifidobacterium animalis subsp. lactis</name>
    <name type="common">Bifidobacterium lactis</name>
    <dbReference type="NCBI Taxonomy" id="302911"/>
    <lineage>
        <taxon>Bacteria</taxon>
        <taxon>Bacillati</taxon>
        <taxon>Actinomycetota</taxon>
        <taxon>Actinomycetes</taxon>
        <taxon>Bifidobacteriales</taxon>
        <taxon>Bifidobacteriaceae</taxon>
        <taxon>Bifidobacterium</taxon>
    </lineage>
</organism>
<dbReference type="AlphaFoldDB" id="A0A8B3RII8"/>
<gene>
    <name evidence="2" type="ORF">PG2011B_0956</name>
</gene>
<evidence type="ECO:0000256" key="1">
    <source>
        <dbReference type="SAM" id="SignalP"/>
    </source>
</evidence>
<proteinExistence type="predicted"/>
<name>A0A8B3RII8_BIFAN</name>
<dbReference type="RefSeq" id="WP_238608899.1">
    <property type="nucleotide sequence ID" value="NZ_RSCO01000024.1"/>
</dbReference>
<comment type="caution">
    <text evidence="2">The sequence shown here is derived from an EMBL/GenBank/DDBJ whole genome shotgun (WGS) entry which is preliminary data.</text>
</comment>
<evidence type="ECO:0000313" key="3">
    <source>
        <dbReference type="Proteomes" id="UP000293613"/>
    </source>
</evidence>
<sequence length="75" mass="7912">MVIQHMHTAFRRTAGISVALATLCAGMVIAAPNAANAAPADTGSPQLPKATRIQMIAFQQTWNTIAEECGRTYGP</sequence>
<dbReference type="Proteomes" id="UP000293613">
    <property type="component" value="Unassembled WGS sequence"/>
</dbReference>
<dbReference type="EMBL" id="RSCO01000024">
    <property type="protein sequence ID" value="RYM94994.1"/>
    <property type="molecule type" value="Genomic_DNA"/>
</dbReference>
<feature type="signal peptide" evidence="1">
    <location>
        <begin position="1"/>
        <end position="30"/>
    </location>
</feature>
<protein>
    <submittedName>
        <fullName evidence="2">Pullulanase</fullName>
    </submittedName>
</protein>
<evidence type="ECO:0000313" key="2">
    <source>
        <dbReference type="EMBL" id="RYM94994.1"/>
    </source>
</evidence>
<feature type="chain" id="PRO_5039323846" evidence="1">
    <location>
        <begin position="31"/>
        <end position="75"/>
    </location>
</feature>
<reference evidence="2 3" key="1">
    <citation type="journal article" date="2019" name="Appl. Environ. Microbiol.">
        <title>Dissecting the evolutionary development of the Bifidobacterium animalis species through comparative genomics analyses.</title>
        <authorList>
            <person name="Lugli G.A."/>
            <person name="Mancino W."/>
            <person name="Milani C."/>
            <person name="Duranti S."/>
            <person name="Mancabelli L."/>
            <person name="Napoli S."/>
            <person name="Mangifesta M."/>
            <person name="Viappiani A."/>
            <person name="Anzalone R."/>
            <person name="Longhi G."/>
            <person name="van Sinderen D."/>
            <person name="Ventura M."/>
            <person name="Turroni F."/>
        </authorList>
    </citation>
    <scope>NUCLEOTIDE SEQUENCE [LARGE SCALE GENOMIC DNA]</scope>
    <source>
        <strain evidence="2 3">2011B</strain>
    </source>
</reference>
<keyword evidence="1" id="KW-0732">Signal</keyword>
<accession>A0A8B3RII8</accession>